<evidence type="ECO:0000313" key="2">
    <source>
        <dbReference type="EMBL" id="MSS59368.1"/>
    </source>
</evidence>
<proteinExistence type="predicted"/>
<accession>A0A7X2NTU5</accession>
<gene>
    <name evidence="2" type="ORF">FYJ51_10735</name>
</gene>
<organism evidence="2 3">
    <name type="scientific">Stecheria intestinalis</name>
    <dbReference type="NCBI Taxonomy" id="2606630"/>
    <lineage>
        <taxon>Bacteria</taxon>
        <taxon>Bacillati</taxon>
        <taxon>Bacillota</taxon>
        <taxon>Erysipelotrichia</taxon>
        <taxon>Erysipelotrichales</taxon>
        <taxon>Erysipelotrichaceae</taxon>
        <taxon>Stecheria</taxon>
    </lineage>
</organism>
<protein>
    <recommendedName>
        <fullName evidence="4">Secreted protein</fullName>
    </recommendedName>
</protein>
<dbReference type="Proteomes" id="UP000461880">
    <property type="component" value="Unassembled WGS sequence"/>
</dbReference>
<evidence type="ECO:0000256" key="1">
    <source>
        <dbReference type="SAM" id="SignalP"/>
    </source>
</evidence>
<reference evidence="2 3" key="1">
    <citation type="submission" date="2019-08" db="EMBL/GenBank/DDBJ databases">
        <title>In-depth cultivation of the pig gut microbiome towards novel bacterial diversity and tailored functional studies.</title>
        <authorList>
            <person name="Wylensek D."/>
            <person name="Hitch T.C.A."/>
            <person name="Clavel T."/>
        </authorList>
    </citation>
    <scope>NUCLEOTIDE SEQUENCE [LARGE SCALE GENOMIC DNA]</scope>
    <source>
        <strain evidence="2 3">Oil+RF-744-GAM-WT-6</strain>
    </source>
</reference>
<evidence type="ECO:0000313" key="3">
    <source>
        <dbReference type="Proteomes" id="UP000461880"/>
    </source>
</evidence>
<dbReference type="AlphaFoldDB" id="A0A7X2NTU5"/>
<keyword evidence="1" id="KW-0732">Signal</keyword>
<comment type="caution">
    <text evidence="2">The sequence shown here is derived from an EMBL/GenBank/DDBJ whole genome shotgun (WGS) entry which is preliminary data.</text>
</comment>
<evidence type="ECO:0008006" key="4">
    <source>
        <dbReference type="Google" id="ProtNLM"/>
    </source>
</evidence>
<keyword evidence="3" id="KW-1185">Reference proteome</keyword>
<dbReference type="EMBL" id="VUMN01000029">
    <property type="protein sequence ID" value="MSS59368.1"/>
    <property type="molecule type" value="Genomic_DNA"/>
</dbReference>
<dbReference type="RefSeq" id="WP_135358179.1">
    <property type="nucleotide sequence ID" value="NZ_VUMN01000029.1"/>
</dbReference>
<name>A0A7X2NTU5_9FIRM</name>
<sequence>MRKMIAAAAAMMLSFTVISAKGTTVHAEDAMGTGGRIYFNNGYSVALNWADPFDAYAVQSITDAQDSAVEESYGGSTLIADHNTQGFDVIKQYGVGSTMKIIDEQGNTTTYVCISYYPSVSWYNGIVTLPDGRDAWYGDSALWLKTCNSDGTNTVSYWTPLWY</sequence>
<feature type="chain" id="PRO_5038424168" description="Secreted protein" evidence="1">
    <location>
        <begin position="21"/>
        <end position="163"/>
    </location>
</feature>
<feature type="signal peptide" evidence="1">
    <location>
        <begin position="1"/>
        <end position="20"/>
    </location>
</feature>